<dbReference type="PROSITE" id="PS50089">
    <property type="entry name" value="ZF_RING_2"/>
    <property type="match status" value="1"/>
</dbReference>
<dbReference type="Pfam" id="PF00643">
    <property type="entry name" value="zf-B_box"/>
    <property type="match status" value="1"/>
</dbReference>
<evidence type="ECO:0000256" key="3">
    <source>
        <dbReference type="ARBA" id="ARBA00022833"/>
    </source>
</evidence>
<evidence type="ECO:0000313" key="8">
    <source>
        <dbReference type="Ensembl" id="ENSSGRP00000013971.1"/>
    </source>
</evidence>
<keyword evidence="5" id="KW-0732">Signal</keyword>
<dbReference type="InParanoid" id="A0A672KTT9"/>
<feature type="chain" id="PRO_5025631292" description="RING-type domain-containing protein" evidence="5">
    <location>
        <begin position="17"/>
        <end position="150"/>
    </location>
</feature>
<dbReference type="OMA" id="VERYNAF"/>
<dbReference type="GO" id="GO:0008270">
    <property type="term" value="F:zinc ion binding"/>
    <property type="evidence" value="ECO:0007669"/>
    <property type="project" value="UniProtKB-KW"/>
</dbReference>
<feature type="signal peptide" evidence="5">
    <location>
        <begin position="1"/>
        <end position="16"/>
    </location>
</feature>
<evidence type="ECO:0000259" key="7">
    <source>
        <dbReference type="PROSITE" id="PS50119"/>
    </source>
</evidence>
<dbReference type="Proteomes" id="UP000472262">
    <property type="component" value="Unassembled WGS sequence"/>
</dbReference>
<dbReference type="PANTHER" id="PTHR24103">
    <property type="entry name" value="E3 UBIQUITIN-PROTEIN LIGASE TRIM"/>
    <property type="match status" value="1"/>
</dbReference>
<evidence type="ECO:0000256" key="4">
    <source>
        <dbReference type="PROSITE-ProRule" id="PRU00024"/>
    </source>
</evidence>
<dbReference type="Ensembl" id="ENSSGRT00000015089.1">
    <property type="protein sequence ID" value="ENSSGRP00000013971.1"/>
    <property type="gene ID" value="ENSSGRG00000008763.1"/>
</dbReference>
<evidence type="ECO:0000256" key="2">
    <source>
        <dbReference type="ARBA" id="ARBA00022771"/>
    </source>
</evidence>
<proteinExistence type="predicted"/>
<dbReference type="InterPro" id="IPR013083">
    <property type="entry name" value="Znf_RING/FYVE/PHD"/>
</dbReference>
<dbReference type="InterPro" id="IPR001841">
    <property type="entry name" value="Znf_RING"/>
</dbReference>
<dbReference type="Gene3D" id="3.30.40.10">
    <property type="entry name" value="Zinc/RING finger domain, C3HC4 (zinc finger)"/>
    <property type="match status" value="1"/>
</dbReference>
<dbReference type="PROSITE" id="PS00518">
    <property type="entry name" value="ZF_RING_1"/>
    <property type="match status" value="1"/>
</dbReference>
<protein>
    <recommendedName>
        <fullName evidence="10">RING-type domain-containing protein</fullName>
    </recommendedName>
</protein>
<feature type="domain" description="RING-type" evidence="6">
    <location>
        <begin position="11"/>
        <end position="52"/>
    </location>
</feature>
<dbReference type="Gene3D" id="3.30.160.60">
    <property type="entry name" value="Classic Zinc Finger"/>
    <property type="match status" value="1"/>
</dbReference>
<keyword evidence="9" id="KW-1185">Reference proteome</keyword>
<evidence type="ECO:0008006" key="10">
    <source>
        <dbReference type="Google" id="ProtNLM"/>
    </source>
</evidence>
<dbReference type="SUPFAM" id="SSF57850">
    <property type="entry name" value="RING/U-box"/>
    <property type="match status" value="1"/>
</dbReference>
<dbReference type="InterPro" id="IPR050143">
    <property type="entry name" value="TRIM/RBCC"/>
</dbReference>
<evidence type="ECO:0000313" key="9">
    <source>
        <dbReference type="Proteomes" id="UP000472262"/>
    </source>
</evidence>
<evidence type="ECO:0000259" key="6">
    <source>
        <dbReference type="PROSITE" id="PS50089"/>
    </source>
</evidence>
<dbReference type="PROSITE" id="PS50119">
    <property type="entry name" value="ZF_BBOX"/>
    <property type="match status" value="1"/>
</dbReference>
<dbReference type="SMART" id="SM00184">
    <property type="entry name" value="RING"/>
    <property type="match status" value="1"/>
</dbReference>
<reference evidence="8" key="1">
    <citation type="submission" date="2025-08" db="UniProtKB">
        <authorList>
            <consortium name="Ensembl"/>
        </authorList>
    </citation>
    <scope>IDENTIFICATION</scope>
</reference>
<keyword evidence="3" id="KW-0862">Zinc</keyword>
<dbReference type="AlphaFoldDB" id="A0A672KTT9"/>
<dbReference type="Pfam" id="PF15227">
    <property type="entry name" value="zf-C3HC4_4"/>
    <property type="match status" value="1"/>
</dbReference>
<dbReference type="InterPro" id="IPR017907">
    <property type="entry name" value="Znf_RING_CS"/>
</dbReference>
<dbReference type="SUPFAM" id="SSF57845">
    <property type="entry name" value="B-box zinc-binding domain"/>
    <property type="match status" value="1"/>
</dbReference>
<evidence type="ECO:0000256" key="5">
    <source>
        <dbReference type="SAM" id="SignalP"/>
    </source>
</evidence>
<keyword evidence="2 4" id="KW-0863">Zinc-finger</keyword>
<name>A0A672KTT9_SINGR</name>
<dbReference type="SMART" id="SM00336">
    <property type="entry name" value="BBOX"/>
    <property type="match status" value="1"/>
</dbReference>
<reference evidence="8" key="2">
    <citation type="submission" date="2025-09" db="UniProtKB">
        <authorList>
            <consortium name="Ensembl"/>
        </authorList>
    </citation>
    <scope>IDENTIFICATION</scope>
</reference>
<dbReference type="InterPro" id="IPR000315">
    <property type="entry name" value="Znf_B-box"/>
</dbReference>
<organism evidence="8 9">
    <name type="scientific">Sinocyclocheilus grahami</name>
    <name type="common">Dianchi golden-line fish</name>
    <name type="synonym">Barbus grahami</name>
    <dbReference type="NCBI Taxonomy" id="75366"/>
    <lineage>
        <taxon>Eukaryota</taxon>
        <taxon>Metazoa</taxon>
        <taxon>Chordata</taxon>
        <taxon>Craniata</taxon>
        <taxon>Vertebrata</taxon>
        <taxon>Euteleostomi</taxon>
        <taxon>Actinopterygii</taxon>
        <taxon>Neopterygii</taxon>
        <taxon>Teleostei</taxon>
        <taxon>Ostariophysi</taxon>
        <taxon>Cypriniformes</taxon>
        <taxon>Cyprinidae</taxon>
        <taxon>Cyprininae</taxon>
        <taxon>Sinocyclocheilus</taxon>
    </lineage>
</organism>
<feature type="domain" description="B box-type" evidence="7">
    <location>
        <begin position="78"/>
        <end position="127"/>
    </location>
</feature>
<keyword evidence="1" id="KW-0479">Metal-binding</keyword>
<accession>A0A672KTT9</accession>
<evidence type="ECO:0000256" key="1">
    <source>
        <dbReference type="ARBA" id="ARBA00022723"/>
    </source>
</evidence>
<sequence>MASTLSLYLMCPVCLSDFNDPVSLPCEHVFCRQCITSYLELHEGAHKCPECRQNFTRQDLKGNRVLRNVVDILQQQNAQEMLCSEHLEPLKLFCENDQRLVCLICKEGEKHRGKVTIYTFCHESGPQTFLFIDSRTTHCCTSPRTFFAKC</sequence>